<evidence type="ECO:0000259" key="2">
    <source>
        <dbReference type="Pfam" id="PF07727"/>
    </source>
</evidence>
<feature type="signal peptide" evidence="1">
    <location>
        <begin position="1"/>
        <end position="17"/>
    </location>
</feature>
<feature type="chain" id="PRO_5002680010" description="Reverse transcriptase Ty1/copia-type domain-containing protein" evidence="1">
    <location>
        <begin position="18"/>
        <end position="251"/>
    </location>
</feature>
<reference evidence="3" key="1">
    <citation type="journal article" date="2007" name="PLoS ONE">
        <title>The first genome sequence of an elite grapevine cultivar (Pinot noir Vitis vinifera L.): coping with a highly heterozygous genome.</title>
        <authorList>
            <person name="Velasco R."/>
            <person name="Zharkikh A."/>
            <person name="Troggio M."/>
            <person name="Cartwright D.A."/>
            <person name="Cestaro A."/>
            <person name="Pruss D."/>
            <person name="Pindo M."/>
            <person name="FitzGerald L.M."/>
            <person name="Vezzulli S."/>
            <person name="Reid J."/>
            <person name="Malacarne G."/>
            <person name="Iliev D."/>
            <person name="Coppola G."/>
            <person name="Wardell B."/>
            <person name="Micheletti D."/>
            <person name="Macalma T."/>
            <person name="Facci M."/>
            <person name="Mitchell J.T."/>
            <person name="Perazzolli M."/>
            <person name="Eldredge G."/>
            <person name="Gatto P."/>
            <person name="Oyzerski R."/>
            <person name="Moretto M."/>
            <person name="Gutin N."/>
            <person name="Stefanini M."/>
            <person name="Chen Y."/>
            <person name="Segala C."/>
            <person name="Davenport C."/>
            <person name="Dematte L."/>
            <person name="Mraz A."/>
            <person name="Battilana J."/>
            <person name="Stormo K."/>
            <person name="Costa F."/>
            <person name="Tao Q."/>
            <person name="Si-Ammour A."/>
            <person name="Harkins T."/>
            <person name="Lackey A."/>
            <person name="Perbost C."/>
            <person name="Taillon B."/>
            <person name="Stella A."/>
            <person name="Solovyev V."/>
            <person name="Fawcett J.A."/>
            <person name="Sterck L."/>
            <person name="Vandepoele K."/>
            <person name="Grando S.M."/>
            <person name="Toppo S."/>
            <person name="Moser C."/>
            <person name="Lanchbury J."/>
            <person name="Bogden R."/>
            <person name="Skolnick M."/>
            <person name="Sgaramella V."/>
            <person name="Bhatnagar S.K."/>
            <person name="Fontana P."/>
            <person name="Gutin A."/>
            <person name="Van de Peer Y."/>
            <person name="Salamini F."/>
            <person name="Viola R."/>
        </authorList>
    </citation>
    <scope>NUCLEOTIDE SEQUENCE</scope>
</reference>
<proteinExistence type="predicted"/>
<gene>
    <name evidence="3" type="ORF">VITISV_029194</name>
</gene>
<name>A5BVP0_VITVI</name>
<organism evidence="3">
    <name type="scientific">Vitis vinifera</name>
    <name type="common">Grape</name>
    <dbReference type="NCBI Taxonomy" id="29760"/>
    <lineage>
        <taxon>Eukaryota</taxon>
        <taxon>Viridiplantae</taxon>
        <taxon>Streptophyta</taxon>
        <taxon>Embryophyta</taxon>
        <taxon>Tracheophyta</taxon>
        <taxon>Spermatophyta</taxon>
        <taxon>Magnoliopsida</taxon>
        <taxon>eudicotyledons</taxon>
        <taxon>Gunneridae</taxon>
        <taxon>Pentapetalae</taxon>
        <taxon>rosids</taxon>
        <taxon>Vitales</taxon>
        <taxon>Vitaceae</taxon>
        <taxon>Viteae</taxon>
        <taxon>Vitis</taxon>
    </lineage>
</organism>
<dbReference type="InterPro" id="IPR013103">
    <property type="entry name" value="RVT_2"/>
</dbReference>
<evidence type="ECO:0000256" key="1">
    <source>
        <dbReference type="SAM" id="SignalP"/>
    </source>
</evidence>
<feature type="domain" description="Reverse transcriptase Ty1/copia-type" evidence="2">
    <location>
        <begin position="7"/>
        <end position="174"/>
    </location>
</feature>
<accession>A5BVP0</accession>
<dbReference type="Pfam" id="PF07727">
    <property type="entry name" value="RVT_2"/>
    <property type="match status" value="1"/>
</dbReference>
<sequence>MDAITFQFLISLAVSEGLDMCLMDVITTYLYRSMDNDIYMKIPERFKLLEANCTKPRSMYSIKLQRSLYGLNEYLLKKGYMNNPICPCIFIKTLEIGFAIIAVYVDNLNIVGTPKELTRTTNYLKKEFEMKDLGKTKFWLGLQIEHFRNGVLVHQSTYIKKVLKRFHMDKSHPLNSLMIVHSLEVKNDLFYPKKDNEELFGSEVTYYSVIGALMNLANYARLYIAFLVNLLVRCSFAPTQRHWNKVNHVLQ</sequence>
<keyword evidence="1" id="KW-0732">Signal</keyword>
<evidence type="ECO:0000313" key="3">
    <source>
        <dbReference type="EMBL" id="CAN68357.1"/>
    </source>
</evidence>
<dbReference type="AlphaFoldDB" id="A5BVP0"/>
<protein>
    <recommendedName>
        <fullName evidence="2">Reverse transcriptase Ty1/copia-type domain-containing protein</fullName>
    </recommendedName>
</protein>
<dbReference type="EMBL" id="AM472879">
    <property type="protein sequence ID" value="CAN68357.1"/>
    <property type="molecule type" value="Genomic_DNA"/>
</dbReference>